<proteinExistence type="predicted"/>
<dbReference type="Proteomes" id="UP000192223">
    <property type="component" value="Unplaced"/>
</dbReference>
<evidence type="ECO:0000256" key="1">
    <source>
        <dbReference type="SAM" id="MobiDB-lite"/>
    </source>
</evidence>
<feature type="compositionally biased region" description="Basic and acidic residues" evidence="1">
    <location>
        <begin position="1017"/>
        <end position="1030"/>
    </location>
</feature>
<keyword evidence="2" id="KW-0812">Transmembrane</keyword>
<dbReference type="GeneID" id="112906686"/>
<name>A0A7F5RM38_AGRPL</name>
<gene>
    <name evidence="4" type="primary">LOC112906686</name>
</gene>
<sequence>MIYFSSLIILLVKSLVHQNRYLFFFCLFKNLLFTSIAIFAIYPDITRIKRVNGNEIPQGAFNLHHYVTLNEDNPNSGIFRKWHEKDDALSIRGIRPIVLHALNEWKRASLIQGRLDVPNSQFYWGPHGLVKRSVENEDESKNSIEGDNEDADVRSIPRYSQENGYRGEYGEHTFEVIPTIILNIDDYSSPYQTYGTPYAPCNYKTLESYDRFGTIKGNLQNWQNNPKYVNSKSQIYRSSEPRDPTLHSHGHSHFHQHVHSHGLNVLRPQTQLHSGAGFVHNAGLVTNVPISSTIPQTHITNINIPQQHSTGFTSHLNGGFTSGLNHGSSGFSSHQTAVNVGHGSSGITSGLNHGSSGFSSHETAVNVAHGSSGITSGLNHGSSGFSAHETAVNVGHGSSGITGGLNHGSSGFSSHQTAVNVGHGSSGITSALNHGSSGFSSHQTAVNVGHGSSGITSGLNHGSSGFSSHQAAVNIGHGGVGGFGTTSGNVQIAQVSGANNAVSQSSFREAGEESLGSPSIFQFPLNSRRVSFDRSSSQEGHNQRSFQRNKRSLFPLEVVSKILTAIADDNVKVNERPKRSLPLVKLAVDPNAKLDVFQTSDNMGKLIKSSLDDERSPVSHLKDMTGSLRDTFISSTRLIPSDVIIPARYKVIDTHQHDIVKIPLSKNSEHTDRENNFVGGINPAVYQQPAVSTSKSGTVSKEPLKNTTLKKSKTLLSKDPEKLSSSDPTSFYKTYQKIGDMIRNTVVSSQQTLSHVNDAISSGRKLAHSTKGAVPRLLLPLSKVPALEKPGSKPYVPVQPDRALLVAPKGSRVNDIVGSSHKHNEDFVSTSNLFDSIGLTHTKDEDENMMEYLVQRSPAQLQKKHLLLANNKGSHVDGALEVLNEAEETVDATNLHDFVIKLKNELERPHVVGEKNVIGAESSSKSCTCSKGRGKVRTNEVQLKMQENERMENKIYQNTEEVLEDPIVESSFVTRKDLLKPFMGRIKLEDLHKLLNDSRRSNEENKIKSSVSSKRAANREFNVRSKRSAEGDDEPMLGAINPNLFQEYFNEPLQDIKNFHRDPFKEPADQIRQQSRQSSNDTELEMNHSKFLLKPFVAYSKSSEETRRILEKFGYKDKTDVNDRKKALPKIYEIVSLSS</sequence>
<keyword evidence="2" id="KW-0472">Membrane</keyword>
<evidence type="ECO:0000313" key="3">
    <source>
        <dbReference type="Proteomes" id="UP000192223"/>
    </source>
</evidence>
<dbReference type="AlphaFoldDB" id="A0A7F5RM38"/>
<feature type="transmembrane region" description="Helical" evidence="2">
    <location>
        <begin position="21"/>
        <end position="42"/>
    </location>
</feature>
<organism evidence="3 4">
    <name type="scientific">Agrilus planipennis</name>
    <name type="common">Emerald ash borer</name>
    <name type="synonym">Agrilus marcopoli</name>
    <dbReference type="NCBI Taxonomy" id="224129"/>
    <lineage>
        <taxon>Eukaryota</taxon>
        <taxon>Metazoa</taxon>
        <taxon>Ecdysozoa</taxon>
        <taxon>Arthropoda</taxon>
        <taxon>Hexapoda</taxon>
        <taxon>Insecta</taxon>
        <taxon>Pterygota</taxon>
        <taxon>Neoptera</taxon>
        <taxon>Endopterygota</taxon>
        <taxon>Coleoptera</taxon>
        <taxon>Polyphaga</taxon>
        <taxon>Elateriformia</taxon>
        <taxon>Buprestoidea</taxon>
        <taxon>Buprestidae</taxon>
        <taxon>Agrilinae</taxon>
        <taxon>Agrilus</taxon>
    </lineage>
</organism>
<dbReference type="KEGG" id="apln:112906686"/>
<evidence type="ECO:0000313" key="4">
    <source>
        <dbReference type="RefSeq" id="XP_025837089.1"/>
    </source>
</evidence>
<accession>A0A7F5RM38</accession>
<keyword evidence="2" id="KW-1133">Transmembrane helix</keyword>
<feature type="region of interest" description="Disordered" evidence="1">
    <location>
        <begin position="1000"/>
        <end position="1035"/>
    </location>
</feature>
<keyword evidence="3" id="KW-1185">Reference proteome</keyword>
<dbReference type="OrthoDB" id="6784809at2759"/>
<reference evidence="4" key="1">
    <citation type="submission" date="2025-08" db="UniProtKB">
        <authorList>
            <consortium name="RefSeq"/>
        </authorList>
    </citation>
    <scope>IDENTIFICATION</scope>
    <source>
        <tissue evidence="4">Entire body</tissue>
    </source>
</reference>
<protein>
    <submittedName>
        <fullName evidence="4">Uncharacterized protein LOC112906686</fullName>
    </submittedName>
</protein>
<evidence type="ECO:0000256" key="2">
    <source>
        <dbReference type="SAM" id="Phobius"/>
    </source>
</evidence>
<dbReference type="RefSeq" id="XP_025837089.1">
    <property type="nucleotide sequence ID" value="XM_025981304.1"/>
</dbReference>
<dbReference type="InParanoid" id="A0A7F5RM38"/>